<sequence>MTDDLNNDPDDVMTTTGERHWKSNADDSAVRSFHHAPLPSLRRGESTSATTFTHHVLLFGEECAFFAVIVP</sequence>
<protein>
    <submittedName>
        <fullName evidence="2">Uncharacterized protein</fullName>
    </submittedName>
</protein>
<proteinExistence type="predicted"/>
<comment type="caution">
    <text evidence="2">The sequence shown here is derived from an EMBL/GenBank/DDBJ whole genome shotgun (WGS) entry which is preliminary data.</text>
</comment>
<dbReference type="Proteomes" id="UP000625711">
    <property type="component" value="Unassembled WGS sequence"/>
</dbReference>
<feature type="region of interest" description="Disordered" evidence="1">
    <location>
        <begin position="1"/>
        <end position="28"/>
    </location>
</feature>
<organism evidence="2 3">
    <name type="scientific">Rhynchophorus ferrugineus</name>
    <name type="common">Red palm weevil</name>
    <name type="synonym">Curculio ferrugineus</name>
    <dbReference type="NCBI Taxonomy" id="354439"/>
    <lineage>
        <taxon>Eukaryota</taxon>
        <taxon>Metazoa</taxon>
        <taxon>Ecdysozoa</taxon>
        <taxon>Arthropoda</taxon>
        <taxon>Hexapoda</taxon>
        <taxon>Insecta</taxon>
        <taxon>Pterygota</taxon>
        <taxon>Neoptera</taxon>
        <taxon>Endopterygota</taxon>
        <taxon>Coleoptera</taxon>
        <taxon>Polyphaga</taxon>
        <taxon>Cucujiformia</taxon>
        <taxon>Curculionidae</taxon>
        <taxon>Dryophthorinae</taxon>
        <taxon>Rhynchophorus</taxon>
    </lineage>
</organism>
<evidence type="ECO:0000256" key="1">
    <source>
        <dbReference type="SAM" id="MobiDB-lite"/>
    </source>
</evidence>
<feature type="compositionally biased region" description="Basic and acidic residues" evidence="1">
    <location>
        <begin position="17"/>
        <end position="28"/>
    </location>
</feature>
<accession>A0A834M6B0</accession>
<dbReference type="AlphaFoldDB" id="A0A834M6B0"/>
<evidence type="ECO:0000313" key="2">
    <source>
        <dbReference type="EMBL" id="KAF7266594.1"/>
    </source>
</evidence>
<evidence type="ECO:0000313" key="3">
    <source>
        <dbReference type="Proteomes" id="UP000625711"/>
    </source>
</evidence>
<name>A0A834M6B0_RHYFE</name>
<dbReference type="EMBL" id="JAACXV010014526">
    <property type="protein sequence ID" value="KAF7266594.1"/>
    <property type="molecule type" value="Genomic_DNA"/>
</dbReference>
<reference evidence="2" key="1">
    <citation type="submission" date="2020-08" db="EMBL/GenBank/DDBJ databases">
        <title>Genome sequencing and assembly of the red palm weevil Rhynchophorus ferrugineus.</title>
        <authorList>
            <person name="Dias G.B."/>
            <person name="Bergman C.M."/>
            <person name="Manee M."/>
        </authorList>
    </citation>
    <scope>NUCLEOTIDE SEQUENCE</scope>
    <source>
        <strain evidence="2">AA-2017</strain>
        <tissue evidence="2">Whole larva</tissue>
    </source>
</reference>
<keyword evidence="3" id="KW-1185">Reference proteome</keyword>
<feature type="compositionally biased region" description="Acidic residues" evidence="1">
    <location>
        <begin position="1"/>
        <end position="11"/>
    </location>
</feature>
<gene>
    <name evidence="2" type="ORF">GWI33_020099</name>
</gene>